<gene>
    <name evidence="2" type="ORF">ACFFGH_32350</name>
</gene>
<organism evidence="2 3">
    <name type="scientific">Lysobacter korlensis</name>
    <dbReference type="NCBI Taxonomy" id="553636"/>
    <lineage>
        <taxon>Bacteria</taxon>
        <taxon>Pseudomonadati</taxon>
        <taxon>Pseudomonadota</taxon>
        <taxon>Gammaproteobacteria</taxon>
        <taxon>Lysobacterales</taxon>
        <taxon>Lysobacteraceae</taxon>
        <taxon>Lysobacter</taxon>
    </lineage>
</organism>
<protein>
    <recommendedName>
        <fullName evidence="4">Universal stress protein B</fullName>
    </recommendedName>
</protein>
<keyword evidence="3" id="KW-1185">Reference proteome</keyword>
<evidence type="ECO:0000313" key="3">
    <source>
        <dbReference type="Proteomes" id="UP001589896"/>
    </source>
</evidence>
<feature type="transmembrane region" description="Helical" evidence="1">
    <location>
        <begin position="6"/>
        <end position="28"/>
    </location>
</feature>
<keyword evidence="1" id="KW-0812">Transmembrane</keyword>
<dbReference type="EMBL" id="JBHLTG010000015">
    <property type="protein sequence ID" value="MFC0682547.1"/>
    <property type="molecule type" value="Genomic_DNA"/>
</dbReference>
<reference evidence="2 3" key="1">
    <citation type="submission" date="2024-09" db="EMBL/GenBank/DDBJ databases">
        <authorList>
            <person name="Sun Q."/>
            <person name="Mori K."/>
        </authorList>
    </citation>
    <scope>NUCLEOTIDE SEQUENCE [LARGE SCALE GENOMIC DNA]</scope>
    <source>
        <strain evidence="2 3">KCTC 23076</strain>
    </source>
</reference>
<evidence type="ECO:0008006" key="4">
    <source>
        <dbReference type="Google" id="ProtNLM"/>
    </source>
</evidence>
<feature type="transmembrane region" description="Helical" evidence="1">
    <location>
        <begin position="86"/>
        <end position="107"/>
    </location>
</feature>
<keyword evidence="1" id="KW-1133">Transmembrane helix</keyword>
<sequence>MEVAVKFVALISAIAIVPAFVASFIASYRLDRYVRQKHPEVWAEIEAVPGAEPSLSSPGTRWVTQRTYRHIPDPQLHRLGDKAYHCLYVAVFTLVVLILSMLLAGALGW</sequence>
<evidence type="ECO:0000313" key="2">
    <source>
        <dbReference type="EMBL" id="MFC0682547.1"/>
    </source>
</evidence>
<name>A0ABV6RZZ4_9GAMM</name>
<keyword evidence="1" id="KW-0472">Membrane</keyword>
<dbReference type="Proteomes" id="UP001589896">
    <property type="component" value="Unassembled WGS sequence"/>
</dbReference>
<accession>A0ABV6RZZ4</accession>
<dbReference type="RefSeq" id="WP_386676664.1">
    <property type="nucleotide sequence ID" value="NZ_JBHLTG010000015.1"/>
</dbReference>
<comment type="caution">
    <text evidence="2">The sequence shown here is derived from an EMBL/GenBank/DDBJ whole genome shotgun (WGS) entry which is preliminary data.</text>
</comment>
<proteinExistence type="predicted"/>
<evidence type="ECO:0000256" key="1">
    <source>
        <dbReference type="SAM" id="Phobius"/>
    </source>
</evidence>